<dbReference type="Gene3D" id="3.90.400.10">
    <property type="entry name" value="Oligo-1,6-glucosidase, Domain 2"/>
    <property type="match status" value="1"/>
</dbReference>
<evidence type="ECO:0000256" key="1">
    <source>
        <dbReference type="ARBA" id="ARBA00022801"/>
    </source>
</evidence>
<dbReference type="SUPFAM" id="SSF81296">
    <property type="entry name" value="E set domains"/>
    <property type="match status" value="1"/>
</dbReference>
<keyword evidence="6" id="KW-1185">Reference proteome</keyword>
<dbReference type="InterPro" id="IPR045857">
    <property type="entry name" value="O16G_dom_2"/>
</dbReference>
<dbReference type="GO" id="GO:0004553">
    <property type="term" value="F:hydrolase activity, hydrolyzing O-glycosyl compounds"/>
    <property type="evidence" value="ECO:0007669"/>
    <property type="project" value="InterPro"/>
</dbReference>
<keyword evidence="1" id="KW-0378">Hydrolase</keyword>
<keyword evidence="3" id="KW-0732">Signal</keyword>
<feature type="chain" id="PRO_5038880013" evidence="3">
    <location>
        <begin position="28"/>
        <end position="1160"/>
    </location>
</feature>
<dbReference type="eggNOG" id="COG3280">
    <property type="taxonomic scope" value="Bacteria"/>
</dbReference>
<evidence type="ECO:0000259" key="4">
    <source>
        <dbReference type="SMART" id="SM00642"/>
    </source>
</evidence>
<reference evidence="5 6" key="1">
    <citation type="submission" date="2015-09" db="EMBL/GenBank/DDBJ databases">
        <authorList>
            <consortium name="Pathogen Informatics"/>
        </authorList>
    </citation>
    <scope>NUCLEOTIDE SEQUENCE [LARGE SCALE GENOMIC DNA]</scope>
    <source>
        <strain evidence="5 6">2789STDY5608828</strain>
    </source>
</reference>
<dbReference type="RefSeq" id="WP_055161785.1">
    <property type="nucleotide sequence ID" value="NZ_CABIWZ010000008.1"/>
</dbReference>
<dbReference type="Gene3D" id="2.60.40.10">
    <property type="entry name" value="Immunoglobulins"/>
    <property type="match status" value="4"/>
</dbReference>
<name>A0A173ZTZ9_9FIRM</name>
<dbReference type="InterPro" id="IPR013780">
    <property type="entry name" value="Glyco_hydro_b"/>
</dbReference>
<dbReference type="SMART" id="SM00642">
    <property type="entry name" value="Aamy"/>
    <property type="match status" value="1"/>
</dbReference>
<dbReference type="Gene3D" id="2.60.40.1180">
    <property type="entry name" value="Golgi alpha-mannosidase II"/>
    <property type="match status" value="1"/>
</dbReference>
<dbReference type="InterPro" id="IPR013783">
    <property type="entry name" value="Ig-like_fold"/>
</dbReference>
<dbReference type="InterPro" id="IPR006047">
    <property type="entry name" value="GH13_cat_dom"/>
</dbReference>
<dbReference type="InterPro" id="IPR017853">
    <property type="entry name" value="GH"/>
</dbReference>
<feature type="signal peptide" evidence="3">
    <location>
        <begin position="1"/>
        <end position="27"/>
    </location>
</feature>
<dbReference type="Pfam" id="PF00128">
    <property type="entry name" value="Alpha-amylase"/>
    <property type="match status" value="1"/>
</dbReference>
<dbReference type="PANTHER" id="PTHR10357:SF210">
    <property type="entry name" value="MALTODEXTRIN GLUCOSIDASE"/>
    <property type="match status" value="1"/>
</dbReference>
<dbReference type="Gene3D" id="3.20.20.80">
    <property type="entry name" value="Glycosidases"/>
    <property type="match status" value="1"/>
</dbReference>
<dbReference type="PANTHER" id="PTHR10357">
    <property type="entry name" value="ALPHA-AMYLASE FAMILY MEMBER"/>
    <property type="match status" value="1"/>
</dbReference>
<dbReference type="SUPFAM" id="SSF51445">
    <property type="entry name" value="(Trans)glycosidases"/>
    <property type="match status" value="1"/>
</dbReference>
<feature type="domain" description="Glycosyl hydrolase family 13 catalytic" evidence="4">
    <location>
        <begin position="614"/>
        <end position="1071"/>
    </location>
</feature>
<organism evidence="5 6">
    <name type="scientific">Mitsuokella jalaludinii</name>
    <dbReference type="NCBI Taxonomy" id="187979"/>
    <lineage>
        <taxon>Bacteria</taxon>
        <taxon>Bacillati</taxon>
        <taxon>Bacillota</taxon>
        <taxon>Negativicutes</taxon>
        <taxon>Selenomonadales</taxon>
        <taxon>Selenomonadaceae</taxon>
        <taxon>Mitsuokella</taxon>
    </lineage>
</organism>
<dbReference type="CDD" id="cd11338">
    <property type="entry name" value="AmyAc_CMD"/>
    <property type="match status" value="1"/>
</dbReference>
<accession>A0A173ZTZ9</accession>
<evidence type="ECO:0000313" key="5">
    <source>
        <dbReference type="EMBL" id="CUN79293.1"/>
    </source>
</evidence>
<dbReference type="eggNOG" id="COG1523">
    <property type="taxonomic scope" value="Bacteria"/>
</dbReference>
<dbReference type="Pfam" id="PF22058">
    <property type="entry name" value="X25_BaPul_like"/>
    <property type="match status" value="3"/>
</dbReference>
<dbReference type="eggNOG" id="COG0366">
    <property type="taxonomic scope" value="Bacteria"/>
</dbReference>
<protein>
    <submittedName>
        <fullName evidence="5">Alpha-amylase/pullulanase</fullName>
    </submittedName>
</protein>
<dbReference type="InterPro" id="IPR004185">
    <property type="entry name" value="Glyco_hydro_13_lg-like_dom"/>
</dbReference>
<dbReference type="STRING" id="187979.ERS852385_01380"/>
<dbReference type="OrthoDB" id="9805159at2"/>
<keyword evidence="2" id="KW-0326">Glycosidase</keyword>
<dbReference type="Proteomes" id="UP000095546">
    <property type="component" value="Unassembled WGS sequence"/>
</dbReference>
<dbReference type="InterPro" id="IPR014756">
    <property type="entry name" value="Ig_E-set"/>
</dbReference>
<dbReference type="EMBL" id="CYYU01000008">
    <property type="protein sequence ID" value="CUN79293.1"/>
    <property type="molecule type" value="Genomic_DNA"/>
</dbReference>
<dbReference type="AlphaFoldDB" id="A0A173ZTZ9"/>
<dbReference type="InterPro" id="IPR054409">
    <property type="entry name" value="X25_BaPul-like"/>
</dbReference>
<dbReference type="CDD" id="cd02857">
    <property type="entry name" value="E_set_CDase_PDE_N"/>
    <property type="match status" value="1"/>
</dbReference>
<proteinExistence type="predicted"/>
<dbReference type="GO" id="GO:0005975">
    <property type="term" value="P:carbohydrate metabolic process"/>
    <property type="evidence" value="ECO:0007669"/>
    <property type="project" value="InterPro"/>
</dbReference>
<dbReference type="SUPFAM" id="SSF51011">
    <property type="entry name" value="Glycosyl hydrolase domain"/>
    <property type="match status" value="1"/>
</dbReference>
<evidence type="ECO:0000256" key="3">
    <source>
        <dbReference type="SAM" id="SignalP"/>
    </source>
</evidence>
<evidence type="ECO:0000256" key="2">
    <source>
        <dbReference type="ARBA" id="ARBA00023295"/>
    </source>
</evidence>
<dbReference type="CDD" id="cd12962">
    <property type="entry name" value="X25_BaPul_like"/>
    <property type="match status" value="3"/>
</dbReference>
<evidence type="ECO:0000313" key="6">
    <source>
        <dbReference type="Proteomes" id="UP000095546"/>
    </source>
</evidence>
<sequence length="1160" mass="127429">MSHKKALKRAIGMSLAFSLLGSPFVMPADVMPTCITASVAEAAAAVGPSDVVLVGTVQSKLGAGADWAPGDGTTIMKDAGNGKYQYTGKLPKGNYEYKIAIGGTWDTNYGADGAADGANMKLKLTKDTEVTFTYDSATHKTTVSYAGQGSAEEKAATTAEAARPGSVQPTDVVLVGSLQDELGAAKEWDPADGKTIMKSDGAGHHVFTGHLPKGNYDFKIAVGGSWDVNYGANGEANGKNIALRLLKDHDVTFTYDDATHAVTYDYAGKDAEEKALAAEGRSIVLTGTVQSKAGAAKDWDPSDTTTRMKPIGHDFYSYKIKLPAGTYYYKISVNGSWAENYGLGGNFDGANVQLTLPKAQEVTFYYNDKSHHIADSTSYTFRADKDLPVLSGSFGAVDDPLMRDQMLDNLFQKTIPLQKGDYTVTVKMPGEDALTQQVNVAKDGDVTFYYDSKAKRLIADDGRIREDKVYHDSWSTDYRAPFEAVKEGTPVKLSLATGKGDVTSAKLVVYKAKITANGGDEYNPDYTAGTVTSYPMTKASTSGDQDIWTASFTPTSYGLYGYKFVLNDTKEYGDDAKPGSTGELKLRGVKPYQLTVYSKDYKTPDWAKDAVCYQIFPDRFFNGDKSNDNARANARGFQPVQHRKWSDLPANYSKTPAADGDKWECNDFFGGDIAGITKKLDYLKGLGVTAIYVNPIYDASSNHRYDAVDYGTIDPFLGNFKDLEKLSAEMQKRGMHLIMDGVYNHIGDDSIYFDRYGKYKTVGAYEYWSRIYDLMNDKHMTEAAAKVEAKKELEAEGQVFSPWHWENWFDIRNEKTQDMMGKKYAYHDWQGYDSLVPFKDADYPGSEQGTVKSDLGDYLLYGNGKDKGVIMKWFDEGLDGWRLDVAKEVPPGFWANVRKEVKSIKTKDGSEPLLLGEIWQDGSQFFTGDTFDSVMNYKLSFALGDLFLNKGDAKAADYELTVLRQNYPKEAFYDLMNIVDSHDTVRAIYKFGGGSDSVAQPTKKDFDYNLGKARLKLAATFLMGYPGMPTIYYGDEAGQYGSGDPDCRRTYPWGKEDKDLIAHYKKVIGVRNAHKDIFARGDVNTLKAEGDIYAFSRKADSGKLGIVALNRGKAQQVTLPVSAADGTIFTDELTGTKATANGGQLTLALGENQGMMLVED</sequence>
<dbReference type="GeneID" id="83710261"/>
<gene>
    <name evidence="5" type="primary">apu</name>
    <name evidence="5" type="ORF">ERS852385_01380</name>
</gene>